<sequence>MISLARFHATLLYPLFALVFATNTYAEKTERPNFIVIVADDMGWSDIGAFGSEIRTPTLDSLAEQGVTMTNFYVAPTCSPTRSMLMTGVDSHLAGLGTMEGVQAENQTHSDAYSGQLRDDVVTVAEALKASGYATLMSGKWHLAKDASQYPSNRGFDRSFTLIEGGASHFSDAAPLYRTEKATYLADGVVTVLPDDFYSSKAYTDKMLGYLNSLDSETPFFAYVAYTAPHDPLQVPDSWLDKYSGVYEQGPESLRAQRAQALLDRGFIPEGTELWAPPTFPKFLPAYVKPWSMMDDVAHKSASRPMEIYAAMVEYMDDQIHRLIDELERTGHLENTYIVFLSDNGANGATPLSYPGSTREWFLNEYKQGVENQGRRGSHTYMGRDWASVSASPFKLYKGAIAEGGIRAPLIVTGPLVEKNKISKQVSHITDLTATLYALAGINTSSNILFKDKIRPEGQSLFENWKDISNEKSRTFATELFGHRSVVSDRWKATNMRPPLGSGKWELYDLSEDPSEVNNLAEVYPDKLTELVAYYDNYKKRVGVILPDPPISVSLGDLFTTECNWYCQIIVSVVDFTIDLWVSLFVSDE</sequence>
<accession>A0ABS6VTH6</accession>
<name>A0ABS6VTH6_9GAMM</name>
<evidence type="ECO:0000256" key="2">
    <source>
        <dbReference type="ARBA" id="ARBA00022723"/>
    </source>
</evidence>
<dbReference type="Proteomes" id="UP001166291">
    <property type="component" value="Unassembled WGS sequence"/>
</dbReference>
<evidence type="ECO:0000256" key="1">
    <source>
        <dbReference type="ARBA" id="ARBA00008779"/>
    </source>
</evidence>
<dbReference type="InterPro" id="IPR000917">
    <property type="entry name" value="Sulfatase_N"/>
</dbReference>
<dbReference type="CDD" id="cd16025">
    <property type="entry name" value="PAS_like"/>
    <property type="match status" value="1"/>
</dbReference>
<feature type="signal peptide" evidence="4">
    <location>
        <begin position="1"/>
        <end position="26"/>
    </location>
</feature>
<evidence type="ECO:0000256" key="3">
    <source>
        <dbReference type="ARBA" id="ARBA00022837"/>
    </source>
</evidence>
<dbReference type="InterPro" id="IPR050738">
    <property type="entry name" value="Sulfatase"/>
</dbReference>
<feature type="chain" id="PRO_5046700769" evidence="4">
    <location>
        <begin position="27"/>
        <end position="589"/>
    </location>
</feature>
<keyword evidence="3" id="KW-0106">Calcium</keyword>
<reference evidence="6" key="1">
    <citation type="submission" date="2021-07" db="EMBL/GenBank/DDBJ databases">
        <title>Zhongshania sp. CAU 1632 isolated from seawater.</title>
        <authorList>
            <person name="Kim W."/>
        </authorList>
    </citation>
    <scope>NUCLEOTIDE SEQUENCE</scope>
    <source>
        <strain evidence="6">CAU 1632</strain>
    </source>
</reference>
<comment type="caution">
    <text evidence="6">The sequence shown here is derived from an EMBL/GenBank/DDBJ whole genome shotgun (WGS) entry which is preliminary data.</text>
</comment>
<evidence type="ECO:0000256" key="4">
    <source>
        <dbReference type="SAM" id="SignalP"/>
    </source>
</evidence>
<dbReference type="RefSeq" id="WP_219043561.1">
    <property type="nucleotide sequence ID" value="NZ_JAHWDQ010000002.1"/>
</dbReference>
<dbReference type="Pfam" id="PF00884">
    <property type="entry name" value="Sulfatase"/>
    <property type="match status" value="1"/>
</dbReference>
<feature type="domain" description="Sulfatase N-terminal" evidence="5">
    <location>
        <begin position="32"/>
        <end position="442"/>
    </location>
</feature>
<dbReference type="InterPro" id="IPR024607">
    <property type="entry name" value="Sulfatase_CS"/>
</dbReference>
<evidence type="ECO:0000259" key="5">
    <source>
        <dbReference type="Pfam" id="PF00884"/>
    </source>
</evidence>
<dbReference type="PANTHER" id="PTHR42693">
    <property type="entry name" value="ARYLSULFATASE FAMILY MEMBER"/>
    <property type="match status" value="1"/>
</dbReference>
<keyword evidence="7" id="KW-1185">Reference proteome</keyword>
<gene>
    <name evidence="6" type="ORF">KXJ70_11065</name>
</gene>
<dbReference type="EMBL" id="JAHWDQ010000002">
    <property type="protein sequence ID" value="MBW2941324.1"/>
    <property type="molecule type" value="Genomic_DNA"/>
</dbReference>
<organism evidence="6 7">
    <name type="scientific">Zhongshania aquimaris</name>
    <dbReference type="NCBI Taxonomy" id="2857107"/>
    <lineage>
        <taxon>Bacteria</taxon>
        <taxon>Pseudomonadati</taxon>
        <taxon>Pseudomonadota</taxon>
        <taxon>Gammaproteobacteria</taxon>
        <taxon>Cellvibrionales</taxon>
        <taxon>Spongiibacteraceae</taxon>
        <taxon>Zhongshania</taxon>
    </lineage>
</organism>
<evidence type="ECO:0000313" key="6">
    <source>
        <dbReference type="EMBL" id="MBW2941324.1"/>
    </source>
</evidence>
<dbReference type="PROSITE" id="PS00149">
    <property type="entry name" value="SULFATASE_2"/>
    <property type="match status" value="1"/>
</dbReference>
<keyword evidence="2" id="KW-0479">Metal-binding</keyword>
<dbReference type="PANTHER" id="PTHR42693:SF33">
    <property type="entry name" value="ARYLSULFATASE"/>
    <property type="match status" value="1"/>
</dbReference>
<keyword evidence="4" id="KW-0732">Signal</keyword>
<evidence type="ECO:0000313" key="7">
    <source>
        <dbReference type="Proteomes" id="UP001166291"/>
    </source>
</evidence>
<dbReference type="PROSITE" id="PS00523">
    <property type="entry name" value="SULFATASE_1"/>
    <property type="match status" value="1"/>
</dbReference>
<protein>
    <submittedName>
        <fullName evidence="6">Arylsulfatase</fullName>
    </submittedName>
</protein>
<proteinExistence type="inferred from homology"/>
<comment type="similarity">
    <text evidence="1">Belongs to the sulfatase family.</text>
</comment>